<reference evidence="1 2" key="1">
    <citation type="journal article" date="2016" name="Nat. Commun.">
        <title>Thousands of microbial genomes shed light on interconnected biogeochemical processes in an aquifer system.</title>
        <authorList>
            <person name="Anantharaman K."/>
            <person name="Brown C.T."/>
            <person name="Hug L.A."/>
            <person name="Sharon I."/>
            <person name="Castelle C.J."/>
            <person name="Probst A.J."/>
            <person name="Thomas B.C."/>
            <person name="Singh A."/>
            <person name="Wilkins M.J."/>
            <person name="Karaoz U."/>
            <person name="Brodie E.L."/>
            <person name="Williams K.H."/>
            <person name="Hubbard S.S."/>
            <person name="Banfield J.F."/>
        </authorList>
    </citation>
    <scope>NUCLEOTIDE SEQUENCE [LARGE SCALE GENOMIC DNA]</scope>
</reference>
<dbReference type="InterPro" id="IPR043129">
    <property type="entry name" value="ATPase_NBD"/>
</dbReference>
<evidence type="ECO:0008006" key="3">
    <source>
        <dbReference type="Google" id="ProtNLM"/>
    </source>
</evidence>
<accession>A0A1F7GXE7</accession>
<dbReference type="PANTHER" id="PTHR32432:SF3">
    <property type="entry name" value="ETHANOLAMINE UTILIZATION PROTEIN EUTJ"/>
    <property type="match status" value="1"/>
</dbReference>
<dbReference type="InterPro" id="IPR050696">
    <property type="entry name" value="FtsA/MreB"/>
</dbReference>
<evidence type="ECO:0000313" key="2">
    <source>
        <dbReference type="Proteomes" id="UP000177913"/>
    </source>
</evidence>
<name>A0A1F7GXE7_9BACT</name>
<sequence length="338" mass="38145">MLTLNLQENIIRIVKARNTGGKIDIELIASQSDTPPFFELDTEKIFSEEAKIIKKALDILKVNKKAVNIVIPDGFTYSQLVYMPRLKEKELLSAIKYQADQFIPMPIEDTSLDLEIIHEDKNNNKLLVLIVAAPQNLIEKVQNLAAHTDLFPDSIENELSATGRFLTNFYNPPSQEGGSIFINLGYSYTSFYFFDHKLKLFTDSHSFQAGLSVFLREAQVDINIDPIKAKNLLKNIGFSQDPSVDLDRILKPAADELYSELQKFINSVKTKFQVSSISRLHLLNLASEIHHLDKKIEAYISIPTSVFDPLPMTKRTNVIEPFIKDLPSFTAAIGGSLE</sequence>
<dbReference type="Proteomes" id="UP000177913">
    <property type="component" value="Unassembled WGS sequence"/>
</dbReference>
<dbReference type="InterPro" id="IPR005883">
    <property type="entry name" value="PilM"/>
</dbReference>
<dbReference type="AlphaFoldDB" id="A0A1F7GXE7"/>
<organism evidence="1 2">
    <name type="scientific">Candidatus Roizmanbacteria bacterium RIFCSPHIGHO2_02_FULL_38_11</name>
    <dbReference type="NCBI Taxonomy" id="1802039"/>
    <lineage>
        <taxon>Bacteria</taxon>
        <taxon>Candidatus Roizmaniibacteriota</taxon>
    </lineage>
</organism>
<comment type="caution">
    <text evidence="1">The sequence shown here is derived from an EMBL/GenBank/DDBJ whole genome shotgun (WGS) entry which is preliminary data.</text>
</comment>
<proteinExistence type="predicted"/>
<evidence type="ECO:0000313" key="1">
    <source>
        <dbReference type="EMBL" id="OGK23591.1"/>
    </source>
</evidence>
<dbReference type="Gene3D" id="3.30.1490.300">
    <property type="match status" value="1"/>
</dbReference>
<protein>
    <recommendedName>
        <fullName evidence="3">SHS2 domain-containing protein</fullName>
    </recommendedName>
</protein>
<dbReference type="PANTHER" id="PTHR32432">
    <property type="entry name" value="CELL DIVISION PROTEIN FTSA-RELATED"/>
    <property type="match status" value="1"/>
</dbReference>
<dbReference type="Gene3D" id="3.30.420.40">
    <property type="match status" value="2"/>
</dbReference>
<dbReference type="EMBL" id="MFZO01000045">
    <property type="protein sequence ID" value="OGK23591.1"/>
    <property type="molecule type" value="Genomic_DNA"/>
</dbReference>
<gene>
    <name evidence="1" type="ORF">A3C25_04800</name>
</gene>
<dbReference type="SUPFAM" id="SSF53067">
    <property type="entry name" value="Actin-like ATPase domain"/>
    <property type="match status" value="1"/>
</dbReference>
<dbReference type="Pfam" id="PF11104">
    <property type="entry name" value="PilM_2"/>
    <property type="match status" value="1"/>
</dbReference>